<accession>A0A084VKR9</accession>
<evidence type="ECO:0000313" key="3">
    <source>
        <dbReference type="Proteomes" id="UP000030765"/>
    </source>
</evidence>
<sequence length="139" mass="15872">MSFRSADHRRCEPVSTCDVLTWPRENATRETWRSLSEWLEISHNDPHRHRLRRPFTLSTPNSGQQFLEGNGFSGASASRSHRTPGMAFSGETFVVREFQRAQRADIKGAPVTACGVAANNRRNLKREPLNQGELLEYFK</sequence>
<dbReference type="Proteomes" id="UP000030765">
    <property type="component" value="Unassembled WGS sequence"/>
</dbReference>
<dbReference type="EnsemblMetazoa" id="ASIC005842-RA">
    <property type="protein sequence ID" value="ASIC005842-PA"/>
    <property type="gene ID" value="ASIC005842"/>
</dbReference>
<keyword evidence="1" id="KW-0067">ATP-binding</keyword>
<name>A0A084VKR9_ANOSI</name>
<reference evidence="2" key="2">
    <citation type="submission" date="2020-05" db="UniProtKB">
        <authorList>
            <consortium name="EnsemblMetazoa"/>
        </authorList>
    </citation>
    <scope>IDENTIFICATION</scope>
</reference>
<gene>
    <name evidence="1" type="ORF">ZHAS_00005842</name>
</gene>
<dbReference type="AlphaFoldDB" id="A0A084VKR9"/>
<evidence type="ECO:0000313" key="2">
    <source>
        <dbReference type="EnsemblMetazoa" id="ASIC005842-PA"/>
    </source>
</evidence>
<reference evidence="1 3" key="1">
    <citation type="journal article" date="2014" name="BMC Genomics">
        <title>Genome sequence of Anopheles sinensis provides insight into genetics basis of mosquito competence for malaria parasites.</title>
        <authorList>
            <person name="Zhou D."/>
            <person name="Zhang D."/>
            <person name="Ding G."/>
            <person name="Shi L."/>
            <person name="Hou Q."/>
            <person name="Ye Y."/>
            <person name="Xu Y."/>
            <person name="Zhou H."/>
            <person name="Xiong C."/>
            <person name="Li S."/>
            <person name="Yu J."/>
            <person name="Hong S."/>
            <person name="Yu X."/>
            <person name="Zou P."/>
            <person name="Chen C."/>
            <person name="Chang X."/>
            <person name="Wang W."/>
            <person name="Lv Y."/>
            <person name="Sun Y."/>
            <person name="Ma L."/>
            <person name="Shen B."/>
            <person name="Zhu C."/>
        </authorList>
    </citation>
    <scope>NUCLEOTIDE SEQUENCE [LARGE SCALE GENOMIC DNA]</scope>
</reference>
<dbReference type="EMBL" id="ATLV01014239">
    <property type="status" value="NOT_ANNOTATED_CDS"/>
    <property type="molecule type" value="Genomic_DNA"/>
</dbReference>
<keyword evidence="1" id="KW-0547">Nucleotide-binding</keyword>
<dbReference type="VEuPathDB" id="VectorBase:ASIC005842"/>
<keyword evidence="3" id="KW-1185">Reference proteome</keyword>
<protein>
    <submittedName>
        <fullName evidence="1 2">Macrolide ABC transporter ATP-binding protein</fullName>
    </submittedName>
</protein>
<dbReference type="EMBL" id="KE524948">
    <property type="protein sequence ID" value="KFB38563.1"/>
    <property type="molecule type" value="Genomic_DNA"/>
</dbReference>
<dbReference type="GO" id="GO:0005524">
    <property type="term" value="F:ATP binding"/>
    <property type="evidence" value="ECO:0007669"/>
    <property type="project" value="UniProtKB-KW"/>
</dbReference>
<organism evidence="1">
    <name type="scientific">Anopheles sinensis</name>
    <name type="common">Mosquito</name>
    <dbReference type="NCBI Taxonomy" id="74873"/>
    <lineage>
        <taxon>Eukaryota</taxon>
        <taxon>Metazoa</taxon>
        <taxon>Ecdysozoa</taxon>
        <taxon>Arthropoda</taxon>
        <taxon>Hexapoda</taxon>
        <taxon>Insecta</taxon>
        <taxon>Pterygota</taxon>
        <taxon>Neoptera</taxon>
        <taxon>Endopterygota</taxon>
        <taxon>Diptera</taxon>
        <taxon>Nematocera</taxon>
        <taxon>Culicoidea</taxon>
        <taxon>Culicidae</taxon>
        <taxon>Anophelinae</taxon>
        <taxon>Anopheles</taxon>
    </lineage>
</organism>
<proteinExistence type="predicted"/>
<evidence type="ECO:0000313" key="1">
    <source>
        <dbReference type="EMBL" id="KFB38563.1"/>
    </source>
</evidence>